<reference evidence="1 2" key="1">
    <citation type="submission" date="2016-03" db="EMBL/GenBank/DDBJ databases">
        <title>EvidentialGene: Evidence-directed Construction of Genes on Genomes.</title>
        <authorList>
            <person name="Gilbert D.G."/>
            <person name="Choi J.-H."/>
            <person name="Mockaitis K."/>
            <person name="Colbourne J."/>
            <person name="Pfrender M."/>
        </authorList>
    </citation>
    <scope>NUCLEOTIDE SEQUENCE [LARGE SCALE GENOMIC DNA]</scope>
    <source>
        <strain evidence="1 2">Xinb3</strain>
        <tissue evidence="1">Complete organism</tissue>
    </source>
</reference>
<proteinExistence type="predicted"/>
<evidence type="ECO:0000313" key="2">
    <source>
        <dbReference type="Proteomes" id="UP000076858"/>
    </source>
</evidence>
<sequence>DWTPSLHIINSVCDRVVQRNISRHSRRLERESRTLEQINTVVNNEKSAANRQDNDVPNAVVNNEHDVQYINETFYCFVENHN</sequence>
<name>A0A162BS97_9CRUS</name>
<gene>
    <name evidence="1" type="ORF">APZ42_008659</name>
</gene>
<protein>
    <submittedName>
        <fullName evidence="1">Uncharacterized protein</fullName>
    </submittedName>
</protein>
<dbReference type="OrthoDB" id="6413279at2759"/>
<evidence type="ECO:0000313" key="1">
    <source>
        <dbReference type="EMBL" id="KZR96800.1"/>
    </source>
</evidence>
<keyword evidence="2" id="KW-1185">Reference proteome</keyword>
<dbReference type="Proteomes" id="UP000076858">
    <property type="component" value="Unassembled WGS sequence"/>
</dbReference>
<accession>A0A162BS97</accession>
<comment type="caution">
    <text evidence="1">The sequence shown here is derived from an EMBL/GenBank/DDBJ whole genome shotgun (WGS) entry which is preliminary data.</text>
</comment>
<dbReference type="AlphaFoldDB" id="A0A162BS97"/>
<feature type="non-terminal residue" evidence="1">
    <location>
        <position position="1"/>
    </location>
</feature>
<dbReference type="EMBL" id="LRGB01023666">
    <property type="protein sequence ID" value="KZR96800.1"/>
    <property type="molecule type" value="Genomic_DNA"/>
</dbReference>
<organism evidence="1 2">
    <name type="scientific">Daphnia magna</name>
    <dbReference type="NCBI Taxonomy" id="35525"/>
    <lineage>
        <taxon>Eukaryota</taxon>
        <taxon>Metazoa</taxon>
        <taxon>Ecdysozoa</taxon>
        <taxon>Arthropoda</taxon>
        <taxon>Crustacea</taxon>
        <taxon>Branchiopoda</taxon>
        <taxon>Diplostraca</taxon>
        <taxon>Cladocera</taxon>
        <taxon>Anomopoda</taxon>
        <taxon>Daphniidae</taxon>
        <taxon>Daphnia</taxon>
    </lineage>
</organism>